<dbReference type="Proteomes" id="UP000257109">
    <property type="component" value="Unassembled WGS sequence"/>
</dbReference>
<keyword evidence="3" id="KW-1185">Reference proteome</keyword>
<comment type="caution">
    <text evidence="2">The sequence shown here is derived from an EMBL/GenBank/DDBJ whole genome shotgun (WGS) entry which is preliminary data.</text>
</comment>
<dbReference type="EMBL" id="QJKJ01012603">
    <property type="protein sequence ID" value="RDX68292.1"/>
    <property type="molecule type" value="Genomic_DNA"/>
</dbReference>
<feature type="non-terminal residue" evidence="2">
    <location>
        <position position="1"/>
    </location>
</feature>
<evidence type="ECO:0000256" key="1">
    <source>
        <dbReference type="SAM" id="Phobius"/>
    </source>
</evidence>
<feature type="transmembrane region" description="Helical" evidence="1">
    <location>
        <begin position="51"/>
        <end position="80"/>
    </location>
</feature>
<organism evidence="2 3">
    <name type="scientific">Mucuna pruriens</name>
    <name type="common">Velvet bean</name>
    <name type="synonym">Dolichos pruriens</name>
    <dbReference type="NCBI Taxonomy" id="157652"/>
    <lineage>
        <taxon>Eukaryota</taxon>
        <taxon>Viridiplantae</taxon>
        <taxon>Streptophyta</taxon>
        <taxon>Embryophyta</taxon>
        <taxon>Tracheophyta</taxon>
        <taxon>Spermatophyta</taxon>
        <taxon>Magnoliopsida</taxon>
        <taxon>eudicotyledons</taxon>
        <taxon>Gunneridae</taxon>
        <taxon>Pentapetalae</taxon>
        <taxon>rosids</taxon>
        <taxon>fabids</taxon>
        <taxon>Fabales</taxon>
        <taxon>Fabaceae</taxon>
        <taxon>Papilionoideae</taxon>
        <taxon>50 kb inversion clade</taxon>
        <taxon>NPAAA clade</taxon>
        <taxon>indigoferoid/millettioid clade</taxon>
        <taxon>Phaseoleae</taxon>
        <taxon>Mucuna</taxon>
    </lineage>
</organism>
<evidence type="ECO:0000313" key="2">
    <source>
        <dbReference type="EMBL" id="RDX68292.1"/>
    </source>
</evidence>
<dbReference type="AlphaFoldDB" id="A0A371EQK2"/>
<reference evidence="2" key="1">
    <citation type="submission" date="2018-05" db="EMBL/GenBank/DDBJ databases">
        <title>Draft genome of Mucuna pruriens seed.</title>
        <authorList>
            <person name="Nnadi N.E."/>
            <person name="Vos R."/>
            <person name="Hasami M.H."/>
            <person name="Devisetty U.K."/>
            <person name="Aguiy J.C."/>
        </authorList>
    </citation>
    <scope>NUCLEOTIDE SEQUENCE [LARGE SCALE GENOMIC DNA]</scope>
    <source>
        <strain evidence="2">JCA_2017</strain>
    </source>
</reference>
<sequence length="91" mass="10531">MLLLPESISPFNEVLCGFPFYPWSCVRDSFGIYPSVCVINLDAIMRGISNINGWVCAFVFSIYIITSWYLPFFLSQILVLDFRHAHRMPFS</sequence>
<name>A0A371EQK2_MUCPR</name>
<keyword evidence="1" id="KW-0812">Transmembrane</keyword>
<protein>
    <submittedName>
        <fullName evidence="2">Uncharacterized protein</fullName>
    </submittedName>
</protein>
<evidence type="ECO:0000313" key="3">
    <source>
        <dbReference type="Proteomes" id="UP000257109"/>
    </source>
</evidence>
<keyword evidence="1" id="KW-1133">Transmembrane helix</keyword>
<gene>
    <name evidence="2" type="ORF">CR513_52741</name>
</gene>
<proteinExistence type="predicted"/>
<keyword evidence="1" id="KW-0472">Membrane</keyword>
<accession>A0A371EQK2</accession>